<dbReference type="EMBL" id="UINC01201629">
    <property type="protein sequence ID" value="SVE21057.1"/>
    <property type="molecule type" value="Genomic_DNA"/>
</dbReference>
<gene>
    <name evidence="2" type="ORF">METZ01_LOCUS473911</name>
</gene>
<protein>
    <submittedName>
        <fullName evidence="2">Uncharacterized protein</fullName>
    </submittedName>
</protein>
<accession>A0A383BLP1</accession>
<organism evidence="2">
    <name type="scientific">marine metagenome</name>
    <dbReference type="NCBI Taxonomy" id="408172"/>
    <lineage>
        <taxon>unclassified sequences</taxon>
        <taxon>metagenomes</taxon>
        <taxon>ecological metagenomes</taxon>
    </lineage>
</organism>
<sequence>MILTRGNNRRHRRISSYIRGCPTHIQNPIDTENQSDASNWYADGFKDN</sequence>
<feature type="non-terminal residue" evidence="2">
    <location>
        <position position="48"/>
    </location>
</feature>
<feature type="region of interest" description="Disordered" evidence="1">
    <location>
        <begin position="25"/>
        <end position="48"/>
    </location>
</feature>
<evidence type="ECO:0000256" key="1">
    <source>
        <dbReference type="SAM" id="MobiDB-lite"/>
    </source>
</evidence>
<dbReference type="AlphaFoldDB" id="A0A383BLP1"/>
<feature type="compositionally biased region" description="Polar residues" evidence="1">
    <location>
        <begin position="25"/>
        <end position="38"/>
    </location>
</feature>
<name>A0A383BLP1_9ZZZZ</name>
<proteinExistence type="predicted"/>
<evidence type="ECO:0000313" key="2">
    <source>
        <dbReference type="EMBL" id="SVE21057.1"/>
    </source>
</evidence>
<reference evidence="2" key="1">
    <citation type="submission" date="2018-05" db="EMBL/GenBank/DDBJ databases">
        <authorList>
            <person name="Lanie J.A."/>
            <person name="Ng W.-L."/>
            <person name="Kazmierczak K.M."/>
            <person name="Andrzejewski T.M."/>
            <person name="Davidsen T.M."/>
            <person name="Wayne K.J."/>
            <person name="Tettelin H."/>
            <person name="Glass J.I."/>
            <person name="Rusch D."/>
            <person name="Podicherti R."/>
            <person name="Tsui H.-C.T."/>
            <person name="Winkler M.E."/>
        </authorList>
    </citation>
    <scope>NUCLEOTIDE SEQUENCE</scope>
</reference>